<name>A0A9D4ZRR6_ADICA</name>
<dbReference type="AlphaFoldDB" id="A0A9D4ZRR6"/>
<accession>A0A9D4ZRR6</accession>
<evidence type="ECO:0000313" key="1">
    <source>
        <dbReference type="EMBL" id="KAI5082840.1"/>
    </source>
</evidence>
<proteinExistence type="predicted"/>
<dbReference type="Proteomes" id="UP000886520">
    <property type="component" value="Chromosome 3"/>
</dbReference>
<dbReference type="OrthoDB" id="10571775at2759"/>
<sequence length="73" mass="8032">MDSSQMVSLFLDSTASQPIAIDYPQRYGMLNPKDHGGSSNSEVFALVPTLEGEMQTCVRDGVMIEGDFTLCWI</sequence>
<dbReference type="EMBL" id="JABFUD020000002">
    <property type="protein sequence ID" value="KAI5082840.1"/>
    <property type="molecule type" value="Genomic_DNA"/>
</dbReference>
<gene>
    <name evidence="1" type="ORF">GOP47_0002583</name>
</gene>
<organism evidence="1 2">
    <name type="scientific">Adiantum capillus-veneris</name>
    <name type="common">Maidenhair fern</name>
    <dbReference type="NCBI Taxonomy" id="13818"/>
    <lineage>
        <taxon>Eukaryota</taxon>
        <taxon>Viridiplantae</taxon>
        <taxon>Streptophyta</taxon>
        <taxon>Embryophyta</taxon>
        <taxon>Tracheophyta</taxon>
        <taxon>Polypodiopsida</taxon>
        <taxon>Polypodiidae</taxon>
        <taxon>Polypodiales</taxon>
        <taxon>Pteridineae</taxon>
        <taxon>Pteridaceae</taxon>
        <taxon>Vittarioideae</taxon>
        <taxon>Adiantum</taxon>
    </lineage>
</organism>
<comment type="caution">
    <text evidence="1">The sequence shown here is derived from an EMBL/GenBank/DDBJ whole genome shotgun (WGS) entry which is preliminary data.</text>
</comment>
<protein>
    <submittedName>
        <fullName evidence="1">Uncharacterized protein</fullName>
    </submittedName>
</protein>
<reference evidence="1" key="1">
    <citation type="submission" date="2021-01" db="EMBL/GenBank/DDBJ databases">
        <title>Adiantum capillus-veneris genome.</title>
        <authorList>
            <person name="Fang Y."/>
            <person name="Liao Q."/>
        </authorList>
    </citation>
    <scope>NUCLEOTIDE SEQUENCE</scope>
    <source>
        <strain evidence="1">H3</strain>
        <tissue evidence="1">Leaf</tissue>
    </source>
</reference>
<keyword evidence="2" id="KW-1185">Reference proteome</keyword>
<evidence type="ECO:0000313" key="2">
    <source>
        <dbReference type="Proteomes" id="UP000886520"/>
    </source>
</evidence>